<feature type="compositionally biased region" description="Polar residues" evidence="1">
    <location>
        <begin position="109"/>
        <end position="120"/>
    </location>
</feature>
<organism evidence="3 4">
    <name type="scientific">Oculimacula yallundae</name>
    <dbReference type="NCBI Taxonomy" id="86028"/>
    <lineage>
        <taxon>Eukaryota</taxon>
        <taxon>Fungi</taxon>
        <taxon>Dikarya</taxon>
        <taxon>Ascomycota</taxon>
        <taxon>Pezizomycotina</taxon>
        <taxon>Leotiomycetes</taxon>
        <taxon>Helotiales</taxon>
        <taxon>Ploettnerulaceae</taxon>
        <taxon>Oculimacula</taxon>
    </lineage>
</organism>
<feature type="compositionally biased region" description="Polar residues" evidence="1">
    <location>
        <begin position="361"/>
        <end position="371"/>
    </location>
</feature>
<feature type="compositionally biased region" description="Basic and acidic residues" evidence="1">
    <location>
        <begin position="326"/>
        <end position="349"/>
    </location>
</feature>
<feature type="compositionally biased region" description="Polar residues" evidence="1">
    <location>
        <begin position="243"/>
        <end position="255"/>
    </location>
</feature>
<name>A0ABR4C2Z5_9HELO</name>
<feature type="transmembrane region" description="Helical" evidence="2">
    <location>
        <begin position="61"/>
        <end position="83"/>
    </location>
</feature>
<evidence type="ECO:0000313" key="3">
    <source>
        <dbReference type="EMBL" id="KAL2064301.1"/>
    </source>
</evidence>
<comment type="caution">
    <text evidence="3">The sequence shown here is derived from an EMBL/GenBank/DDBJ whole genome shotgun (WGS) entry which is preliminary data.</text>
</comment>
<keyword evidence="4" id="KW-1185">Reference proteome</keyword>
<evidence type="ECO:0000256" key="1">
    <source>
        <dbReference type="SAM" id="MobiDB-lite"/>
    </source>
</evidence>
<keyword evidence="2" id="KW-0472">Membrane</keyword>
<accession>A0ABR4C2Z5</accession>
<proteinExistence type="predicted"/>
<feature type="region of interest" description="Disordered" evidence="1">
    <location>
        <begin position="108"/>
        <end position="155"/>
    </location>
</feature>
<keyword evidence="2" id="KW-0812">Transmembrane</keyword>
<protein>
    <recommendedName>
        <fullName evidence="5">Endosomal spry domain-containing protein</fullName>
    </recommendedName>
</protein>
<evidence type="ECO:0000313" key="4">
    <source>
        <dbReference type="Proteomes" id="UP001595075"/>
    </source>
</evidence>
<evidence type="ECO:0008006" key="5">
    <source>
        <dbReference type="Google" id="ProtNLM"/>
    </source>
</evidence>
<reference evidence="3 4" key="1">
    <citation type="journal article" date="2024" name="Commun. Biol.">
        <title>Comparative genomic analysis of thermophilic fungi reveals convergent evolutionary adaptations and gene losses.</title>
        <authorList>
            <person name="Steindorff A.S."/>
            <person name="Aguilar-Pontes M.V."/>
            <person name="Robinson A.J."/>
            <person name="Andreopoulos B."/>
            <person name="LaButti K."/>
            <person name="Kuo A."/>
            <person name="Mondo S."/>
            <person name="Riley R."/>
            <person name="Otillar R."/>
            <person name="Haridas S."/>
            <person name="Lipzen A."/>
            <person name="Grimwood J."/>
            <person name="Schmutz J."/>
            <person name="Clum A."/>
            <person name="Reid I.D."/>
            <person name="Moisan M.C."/>
            <person name="Butler G."/>
            <person name="Nguyen T.T.M."/>
            <person name="Dewar K."/>
            <person name="Conant G."/>
            <person name="Drula E."/>
            <person name="Henrissat B."/>
            <person name="Hansel C."/>
            <person name="Singer S."/>
            <person name="Hutchinson M.I."/>
            <person name="de Vries R.P."/>
            <person name="Natvig D.O."/>
            <person name="Powell A.J."/>
            <person name="Tsang A."/>
            <person name="Grigoriev I.V."/>
        </authorList>
    </citation>
    <scope>NUCLEOTIDE SEQUENCE [LARGE SCALE GENOMIC DNA]</scope>
    <source>
        <strain evidence="3 4">CBS 494.80</strain>
    </source>
</reference>
<gene>
    <name evidence="3" type="ORF">VTL71DRAFT_4795</name>
</gene>
<feature type="region of interest" description="Disordered" evidence="1">
    <location>
        <begin position="183"/>
        <end position="463"/>
    </location>
</feature>
<sequence>MAPLPALKTYLTTLLTRSASPSPSPLTNHLNTLLYKRADRHGLPDPGSGVTEPDQVPNKTVFILIGLIGAGFVITGIWFFFWAKNGGFYFQENDWDDYKSTVLRRKGPNGTTLSGATESTDLGGGSVVHGEKSGRSLWGGRKGRKNKGKNGVDRYKDFDEESSALGTESYGGSTLGSEMGYAAAKSKKSAKPTKPKKTKKSKGAPSEAGTLDTELDVEADVADAMRAYRHEKPARVGGLNKQPDGSSWDGSNTHDGMSAASDLLSHRERTPTSTPTKGKKERKDAYTGGSGAKGIRKVVSTSEGASGPATFWGKGMGNGSVVTSASDERIKAEAKKLQEKGRAAQRRDFSFQIGDDGGNGSVVSEATSASDRTARREERERRRKSRSPTKKVPGSYVADQESLMGSEPSEVGTKSYHHPIPGLSSAGSAVGSDYTEERRRKRNAASSSGGGGYRRGRRDSLSD</sequence>
<dbReference type="EMBL" id="JAZHXI010000014">
    <property type="protein sequence ID" value="KAL2064301.1"/>
    <property type="molecule type" value="Genomic_DNA"/>
</dbReference>
<keyword evidence="2" id="KW-1133">Transmembrane helix</keyword>
<feature type="compositionally biased region" description="Basic residues" evidence="1">
    <location>
        <begin position="185"/>
        <end position="202"/>
    </location>
</feature>
<evidence type="ECO:0000256" key="2">
    <source>
        <dbReference type="SAM" id="Phobius"/>
    </source>
</evidence>
<dbReference type="Proteomes" id="UP001595075">
    <property type="component" value="Unassembled WGS sequence"/>
</dbReference>